<reference evidence="1" key="1">
    <citation type="submission" date="2021-06" db="EMBL/GenBank/DDBJ databases">
        <authorList>
            <person name="Kallberg Y."/>
            <person name="Tangrot J."/>
            <person name="Rosling A."/>
        </authorList>
    </citation>
    <scope>NUCLEOTIDE SEQUENCE</scope>
    <source>
        <strain evidence="1">MA461A</strain>
    </source>
</reference>
<evidence type="ECO:0000313" key="1">
    <source>
        <dbReference type="EMBL" id="CAG8837782.1"/>
    </source>
</evidence>
<organism evidence="1 2">
    <name type="scientific">Racocetra persica</name>
    <dbReference type="NCBI Taxonomy" id="160502"/>
    <lineage>
        <taxon>Eukaryota</taxon>
        <taxon>Fungi</taxon>
        <taxon>Fungi incertae sedis</taxon>
        <taxon>Mucoromycota</taxon>
        <taxon>Glomeromycotina</taxon>
        <taxon>Glomeromycetes</taxon>
        <taxon>Diversisporales</taxon>
        <taxon>Gigasporaceae</taxon>
        <taxon>Racocetra</taxon>
    </lineage>
</organism>
<comment type="caution">
    <text evidence="1">The sequence shown here is derived from an EMBL/GenBank/DDBJ whole genome shotgun (WGS) entry which is preliminary data.</text>
</comment>
<evidence type="ECO:0000313" key="2">
    <source>
        <dbReference type="Proteomes" id="UP000789920"/>
    </source>
</evidence>
<feature type="non-terminal residue" evidence="1">
    <location>
        <position position="102"/>
    </location>
</feature>
<gene>
    <name evidence="1" type="ORF">RPERSI_LOCUS30431</name>
</gene>
<sequence length="102" mass="11665">SYVIQRQAPVSDGCSRIHNEFITKKTIRYADVRNCYKSFPFDKNLASKVCSADSIYVFLNKANEHPPTGFDFRSVDIIAELNKVFKDLTDKSNNDCEVTHID</sequence>
<dbReference type="Proteomes" id="UP000789920">
    <property type="component" value="Unassembled WGS sequence"/>
</dbReference>
<dbReference type="EMBL" id="CAJVQC010118640">
    <property type="protein sequence ID" value="CAG8837782.1"/>
    <property type="molecule type" value="Genomic_DNA"/>
</dbReference>
<feature type="non-terminal residue" evidence="1">
    <location>
        <position position="1"/>
    </location>
</feature>
<accession>A0ACA9SFU5</accession>
<proteinExistence type="predicted"/>
<name>A0ACA9SFU5_9GLOM</name>
<protein>
    <submittedName>
        <fullName evidence="1">13905_t:CDS:1</fullName>
    </submittedName>
</protein>
<keyword evidence="2" id="KW-1185">Reference proteome</keyword>